<keyword evidence="3" id="KW-1185">Reference proteome</keyword>
<dbReference type="EMBL" id="BAAAMJ010000010">
    <property type="protein sequence ID" value="GAA1904769.1"/>
    <property type="molecule type" value="Genomic_DNA"/>
</dbReference>
<dbReference type="SUPFAM" id="SSF47413">
    <property type="entry name" value="lambda repressor-like DNA-binding domains"/>
    <property type="match status" value="1"/>
</dbReference>
<comment type="caution">
    <text evidence="2">The sequence shown here is derived from an EMBL/GenBank/DDBJ whole genome shotgun (WGS) entry which is preliminary data.</text>
</comment>
<dbReference type="InterPro" id="IPR001387">
    <property type="entry name" value="Cro/C1-type_HTH"/>
</dbReference>
<dbReference type="CDD" id="cd00093">
    <property type="entry name" value="HTH_XRE"/>
    <property type="match status" value="1"/>
</dbReference>
<gene>
    <name evidence="2" type="ORF">GCM10009716_13390</name>
</gene>
<organism evidence="2 3">
    <name type="scientific">Streptomyces sodiiphilus</name>
    <dbReference type="NCBI Taxonomy" id="226217"/>
    <lineage>
        <taxon>Bacteria</taxon>
        <taxon>Bacillati</taxon>
        <taxon>Actinomycetota</taxon>
        <taxon>Actinomycetes</taxon>
        <taxon>Kitasatosporales</taxon>
        <taxon>Streptomycetaceae</taxon>
        <taxon>Streptomyces</taxon>
    </lineage>
</organism>
<evidence type="ECO:0000259" key="1">
    <source>
        <dbReference type="PROSITE" id="PS50943"/>
    </source>
</evidence>
<evidence type="ECO:0000313" key="2">
    <source>
        <dbReference type="EMBL" id="GAA1904769.1"/>
    </source>
</evidence>
<dbReference type="Pfam" id="PF13560">
    <property type="entry name" value="HTH_31"/>
    <property type="match status" value="1"/>
</dbReference>
<reference evidence="3" key="1">
    <citation type="journal article" date="2019" name="Int. J. Syst. Evol. Microbiol.">
        <title>The Global Catalogue of Microorganisms (GCM) 10K type strain sequencing project: providing services to taxonomists for standard genome sequencing and annotation.</title>
        <authorList>
            <consortium name="The Broad Institute Genomics Platform"/>
            <consortium name="The Broad Institute Genome Sequencing Center for Infectious Disease"/>
            <person name="Wu L."/>
            <person name="Ma J."/>
        </authorList>
    </citation>
    <scope>NUCLEOTIDE SEQUENCE [LARGE SCALE GENOMIC DNA]</scope>
    <source>
        <strain evidence="3">JCM 13581</strain>
    </source>
</reference>
<evidence type="ECO:0000313" key="3">
    <source>
        <dbReference type="Proteomes" id="UP001501303"/>
    </source>
</evidence>
<accession>A0ABP5AB52</accession>
<dbReference type="InterPro" id="IPR043917">
    <property type="entry name" value="DUF5753"/>
</dbReference>
<protein>
    <submittedName>
        <fullName evidence="2">Helix-turn-helix transcriptional regulator</fullName>
    </submittedName>
</protein>
<feature type="domain" description="HTH cro/C1-type" evidence="1">
    <location>
        <begin position="19"/>
        <end position="73"/>
    </location>
</feature>
<dbReference type="Pfam" id="PF19054">
    <property type="entry name" value="DUF5753"/>
    <property type="match status" value="1"/>
</dbReference>
<proteinExistence type="predicted"/>
<dbReference type="Gene3D" id="1.10.260.40">
    <property type="entry name" value="lambda repressor-like DNA-binding domains"/>
    <property type="match status" value="1"/>
</dbReference>
<name>A0ABP5AB52_9ACTN</name>
<sequence length="290" mass="32240">MPNVRAVPTLRRRRLGEALRRYRNEASLSLERVAGMMGWDESKLSRIENAKARVKPQEAATLLKHYGVTDPEVVAALEALARDAGKQGWWQAYGDVVGLSYKDYLTLETDAQSTHIYTPSLIPGLLQTGAYAREIVAGISTTRTPEEVNALAEIRKTRQAILTTRPGGPLKFWAVIHEAALHQRFASQPTLMRDQLRHLLDMSQLPNVTIQVMPLSATPHPGLLGPIEVVRFPSPWPTVAYLENLRGGHFMEGSEDVAVFEAAFERVVAAALPVDDSREAIRQLMERDST</sequence>
<dbReference type="SMART" id="SM00530">
    <property type="entry name" value="HTH_XRE"/>
    <property type="match status" value="1"/>
</dbReference>
<dbReference type="RefSeq" id="WP_344259581.1">
    <property type="nucleotide sequence ID" value="NZ_BAAAMJ010000010.1"/>
</dbReference>
<dbReference type="Proteomes" id="UP001501303">
    <property type="component" value="Unassembled WGS sequence"/>
</dbReference>
<dbReference type="PROSITE" id="PS50943">
    <property type="entry name" value="HTH_CROC1"/>
    <property type="match status" value="1"/>
</dbReference>
<dbReference type="InterPro" id="IPR010982">
    <property type="entry name" value="Lambda_DNA-bd_dom_sf"/>
</dbReference>